<gene>
    <name evidence="1" type="ORF">PMALA_012800</name>
</gene>
<reference evidence="2" key="1">
    <citation type="submission" date="2016-05" db="EMBL/GenBank/DDBJ databases">
        <authorList>
            <person name="Naeem Raeece"/>
        </authorList>
    </citation>
    <scope>NUCLEOTIDE SEQUENCE [LARGE SCALE GENOMIC DNA]</scope>
</reference>
<evidence type="ECO:0000313" key="1">
    <source>
        <dbReference type="EMBL" id="SBS85468.1"/>
    </source>
</evidence>
<protein>
    <submittedName>
        <fullName evidence="1">Uncharacterized protein</fullName>
    </submittedName>
</protein>
<organism evidence="1 2">
    <name type="scientific">Plasmodium malariae</name>
    <dbReference type="NCBI Taxonomy" id="5858"/>
    <lineage>
        <taxon>Eukaryota</taxon>
        <taxon>Sar</taxon>
        <taxon>Alveolata</taxon>
        <taxon>Apicomplexa</taxon>
        <taxon>Aconoidasida</taxon>
        <taxon>Haemosporida</taxon>
        <taxon>Plasmodiidae</taxon>
        <taxon>Plasmodium</taxon>
        <taxon>Plasmodium (Plasmodium)</taxon>
    </lineage>
</organism>
<proteinExistence type="predicted"/>
<dbReference type="VEuPathDB" id="PlasmoDB:PmUG01_09030400"/>
<dbReference type="AlphaFoldDB" id="A0A1A8W1E1"/>
<sequence length="113" mass="13855">MFKFPCFRDKKWMKENGTNMKHPDEFLNVHFRPEFLKNYEHTINFEQKAEQVIRQIKSALFRQAIYKVKKINNRKIRKISKIRKINEINDVNKMNKLNKINDVNKMNKLNKMN</sequence>
<name>A0A1A8W1E1_PLAMA</name>
<dbReference type="EMBL" id="FLQW01000698">
    <property type="protein sequence ID" value="SBS85468.1"/>
    <property type="molecule type" value="Genomic_DNA"/>
</dbReference>
<accession>A0A1A8W1E1</accession>
<evidence type="ECO:0000313" key="2">
    <source>
        <dbReference type="Proteomes" id="UP000078597"/>
    </source>
</evidence>
<dbReference type="Proteomes" id="UP000078597">
    <property type="component" value="Unassembled WGS sequence"/>
</dbReference>